<evidence type="ECO:0000256" key="1">
    <source>
        <dbReference type="SAM" id="MobiDB-lite"/>
    </source>
</evidence>
<gene>
    <name evidence="2" type="ORF">WISP_84904</name>
</gene>
<keyword evidence="3" id="KW-1185">Reference proteome</keyword>
<reference evidence="2" key="1">
    <citation type="submission" date="2019-10" db="EMBL/GenBank/DDBJ databases">
        <authorList>
            <person name="Soares A.E.R."/>
            <person name="Aleixo A."/>
            <person name="Schneider P."/>
            <person name="Miyaki C.Y."/>
            <person name="Schneider M.P."/>
            <person name="Mello C."/>
            <person name="Vasconcelos A.T.R."/>
        </authorList>
    </citation>
    <scope>NUCLEOTIDE SEQUENCE</scope>
    <source>
        <tissue evidence="2">Muscle</tissue>
    </source>
</reference>
<accession>A0ABQ9D3B6</accession>
<dbReference type="EMBL" id="WHWB01034072">
    <property type="protein sequence ID" value="KAJ7414298.1"/>
    <property type="molecule type" value="Genomic_DNA"/>
</dbReference>
<evidence type="ECO:0000313" key="3">
    <source>
        <dbReference type="Proteomes" id="UP001145742"/>
    </source>
</evidence>
<comment type="caution">
    <text evidence="2">The sequence shown here is derived from an EMBL/GenBank/DDBJ whole genome shotgun (WGS) entry which is preliminary data.</text>
</comment>
<proteinExistence type="predicted"/>
<evidence type="ECO:0000313" key="2">
    <source>
        <dbReference type="EMBL" id="KAJ7414298.1"/>
    </source>
</evidence>
<feature type="region of interest" description="Disordered" evidence="1">
    <location>
        <begin position="139"/>
        <end position="161"/>
    </location>
</feature>
<name>A0ABQ9D3B6_9PASS</name>
<dbReference type="Proteomes" id="UP001145742">
    <property type="component" value="Unassembled WGS sequence"/>
</dbReference>
<protein>
    <submittedName>
        <fullName evidence="2">Uncharacterized protein</fullName>
    </submittedName>
</protein>
<sequence>MERVLGAVAMLSELSEHPVPGTSRVLCRQHMDGADEAEKSHGAMWNLSGITHSYQLKKQNFFRKAEVSWEDVAIYHRVKILCSSFQQKRPSNFHVHPQFQSPAETKHMYTAGNMAVNIQTQLEREKTHIEDHNMQMGVPQRSAEKGSNHPPMTDGFPEEWV</sequence>
<organism evidence="2 3">
    <name type="scientific">Willisornis vidua</name>
    <name type="common">Xingu scale-backed antbird</name>
    <dbReference type="NCBI Taxonomy" id="1566151"/>
    <lineage>
        <taxon>Eukaryota</taxon>
        <taxon>Metazoa</taxon>
        <taxon>Chordata</taxon>
        <taxon>Craniata</taxon>
        <taxon>Vertebrata</taxon>
        <taxon>Euteleostomi</taxon>
        <taxon>Archelosauria</taxon>
        <taxon>Archosauria</taxon>
        <taxon>Dinosauria</taxon>
        <taxon>Saurischia</taxon>
        <taxon>Theropoda</taxon>
        <taxon>Coelurosauria</taxon>
        <taxon>Aves</taxon>
        <taxon>Neognathae</taxon>
        <taxon>Neoaves</taxon>
        <taxon>Telluraves</taxon>
        <taxon>Australaves</taxon>
        <taxon>Passeriformes</taxon>
        <taxon>Thamnophilidae</taxon>
        <taxon>Willisornis</taxon>
    </lineage>
</organism>